<dbReference type="AlphaFoldDB" id="A0A3M0JT24"/>
<dbReference type="EMBL" id="QRBI01000131">
    <property type="protein sequence ID" value="RMC03361.1"/>
    <property type="molecule type" value="Genomic_DNA"/>
</dbReference>
<evidence type="ECO:0000313" key="3">
    <source>
        <dbReference type="EMBL" id="RMC03361.1"/>
    </source>
</evidence>
<feature type="region of interest" description="Disordered" evidence="1">
    <location>
        <begin position="213"/>
        <end position="242"/>
    </location>
</feature>
<dbReference type="GO" id="GO:0050853">
    <property type="term" value="P:B cell receptor signaling pathway"/>
    <property type="evidence" value="ECO:0007669"/>
    <property type="project" value="TreeGrafter"/>
</dbReference>
<dbReference type="Proteomes" id="UP000269221">
    <property type="component" value="Unassembled WGS sequence"/>
</dbReference>
<accession>A0A3M0JT24</accession>
<feature type="domain" description="NFAM1 Ig-like" evidence="2">
    <location>
        <begin position="60"/>
        <end position="166"/>
    </location>
</feature>
<dbReference type="PANTHER" id="PTHR35680">
    <property type="entry name" value="NFAT ACTIVATION MOLECULE 1"/>
    <property type="match status" value="1"/>
</dbReference>
<sequence length="248" mass="28053">MWGMTGLAYCGDSDLWRKEGRRGQDTAGMGYARSRQVFPHVAIPHQSLQHSAPWGNVDVQQKPPIQVTLLKEGTSIPCKVIFPYMPKYTKFSICYYRINSLDQKTSIHSRLENVAIPSGEENKTAALSYDYRIMSLENTSSTGTYYCKVKWNDIQKMGKGVFVLVRGVFSCFSSFTSGIRDVSFLFTNHVKSVLEHLIKVSLDVQQVDVYSSLENNTSNPSHRKNSPGKTPKKQETLEECSDTLYENI</sequence>
<evidence type="ECO:0000256" key="1">
    <source>
        <dbReference type="SAM" id="MobiDB-lite"/>
    </source>
</evidence>
<name>A0A3M0JT24_HIRRU</name>
<dbReference type="Pfam" id="PF25830">
    <property type="entry name" value="Ig_NFAM1"/>
    <property type="match status" value="1"/>
</dbReference>
<dbReference type="STRING" id="333673.A0A3M0JT24"/>
<dbReference type="SUPFAM" id="SSF48726">
    <property type="entry name" value="Immunoglobulin"/>
    <property type="match status" value="1"/>
</dbReference>
<dbReference type="InterPro" id="IPR057883">
    <property type="entry name" value="Ig_NFAM1"/>
</dbReference>
<reference evidence="3 4" key="1">
    <citation type="submission" date="2018-07" db="EMBL/GenBank/DDBJ databases">
        <title>A high quality draft genome assembly of the barn swallow (H. rustica rustica).</title>
        <authorList>
            <person name="Formenti G."/>
            <person name="Chiara M."/>
            <person name="Poveda L."/>
            <person name="Francoijs K.-J."/>
            <person name="Bonisoli-Alquati A."/>
            <person name="Canova L."/>
            <person name="Gianfranceschi L."/>
            <person name="Horner D.S."/>
            <person name="Saino N."/>
        </authorList>
    </citation>
    <scope>NUCLEOTIDE SEQUENCE [LARGE SCALE GENOMIC DNA]</scope>
    <source>
        <strain evidence="3">Chelidonia</strain>
        <tissue evidence="3">Blood</tissue>
    </source>
</reference>
<evidence type="ECO:0000313" key="4">
    <source>
        <dbReference type="Proteomes" id="UP000269221"/>
    </source>
</evidence>
<dbReference type="GO" id="GO:0045577">
    <property type="term" value="P:regulation of B cell differentiation"/>
    <property type="evidence" value="ECO:0007669"/>
    <property type="project" value="InterPro"/>
</dbReference>
<protein>
    <recommendedName>
        <fullName evidence="2">NFAM1 Ig-like domain-containing protein</fullName>
    </recommendedName>
</protein>
<dbReference type="InterPro" id="IPR033549">
    <property type="entry name" value="NFAM1"/>
</dbReference>
<dbReference type="OrthoDB" id="9898104at2759"/>
<dbReference type="PANTHER" id="PTHR35680:SF1">
    <property type="entry name" value="NFAT ACTIVATION MOLECULE 1"/>
    <property type="match status" value="1"/>
</dbReference>
<dbReference type="GO" id="GO:0050861">
    <property type="term" value="P:positive regulation of B cell receptor signaling pathway"/>
    <property type="evidence" value="ECO:0007669"/>
    <property type="project" value="InterPro"/>
</dbReference>
<dbReference type="GO" id="GO:0045121">
    <property type="term" value="C:membrane raft"/>
    <property type="evidence" value="ECO:0007669"/>
    <property type="project" value="TreeGrafter"/>
</dbReference>
<dbReference type="GO" id="GO:0001819">
    <property type="term" value="P:positive regulation of cytokine production"/>
    <property type="evidence" value="ECO:0007669"/>
    <property type="project" value="InterPro"/>
</dbReference>
<keyword evidence="4" id="KW-1185">Reference proteome</keyword>
<gene>
    <name evidence="3" type="ORF">DUI87_20557</name>
</gene>
<comment type="caution">
    <text evidence="3">The sequence shown here is derived from an EMBL/GenBank/DDBJ whole genome shotgun (WGS) entry which is preliminary data.</text>
</comment>
<dbReference type="GO" id="GO:0004888">
    <property type="term" value="F:transmembrane signaling receptor activity"/>
    <property type="evidence" value="ECO:0007669"/>
    <property type="project" value="InterPro"/>
</dbReference>
<evidence type="ECO:0000259" key="2">
    <source>
        <dbReference type="Pfam" id="PF25830"/>
    </source>
</evidence>
<dbReference type="InterPro" id="IPR036179">
    <property type="entry name" value="Ig-like_dom_sf"/>
</dbReference>
<organism evidence="3 4">
    <name type="scientific">Hirundo rustica rustica</name>
    <dbReference type="NCBI Taxonomy" id="333673"/>
    <lineage>
        <taxon>Eukaryota</taxon>
        <taxon>Metazoa</taxon>
        <taxon>Chordata</taxon>
        <taxon>Craniata</taxon>
        <taxon>Vertebrata</taxon>
        <taxon>Euteleostomi</taxon>
        <taxon>Archelosauria</taxon>
        <taxon>Archosauria</taxon>
        <taxon>Dinosauria</taxon>
        <taxon>Saurischia</taxon>
        <taxon>Theropoda</taxon>
        <taxon>Coelurosauria</taxon>
        <taxon>Aves</taxon>
        <taxon>Neognathae</taxon>
        <taxon>Neoaves</taxon>
        <taxon>Telluraves</taxon>
        <taxon>Australaves</taxon>
        <taxon>Passeriformes</taxon>
        <taxon>Sylvioidea</taxon>
        <taxon>Hirundinidae</taxon>
        <taxon>Hirundo</taxon>
    </lineage>
</organism>
<proteinExistence type="predicted"/>